<proteinExistence type="predicted"/>
<sequence>MSRTSFLAALRSPRSNRWRRRLIVLTVLLGVIAGLGLASASGLVGSRAKFLVDRSWSDLRGAVGDFNGFARQRFASLSGRQPAHGGNPAAVPATPSSGGAVTGGNQSTGGGATAQNSSLPRRMGIPSVLRYANKSSAAYTRFKSWVDAAVAGSVGYGFEASEAVEMYQLSPEAKYCDLAIRLVEAQVTAAESAIAGARAPDVAGDSYLEVGTMIKDVATTLNTCGSRITASQRTRWSAYAEQAVWNVWNYQNATWGGRSFPWTGWSVNNPGNNYYYSFVEATMYWALATNNQTWLNFLRTNKLPALQAYFAKLPGGGSSEGTGYGTAHMRLFSIYRTWRDGTGEDLATANPHAGDSIYYWVHATVPTLDRFAPIGDQSRNSMPELYDYHRRLMLEARSLTSDPARQNAATWWLQNISVPRMTSGFNYRYDLLPAGTTAATPTALLYHATGPGHLFARTGWDRNAMWVAIVAGKYDESHAHQDQGSFTLFAGDWLAVTANVWSHSGINQGTDVHNLVRFVRNGTVARQCESTTRRSTMTVTPGAAGAFVANANLTPAFCDNSAVTSWTRQFTFGARKLTLRDQFAITSGTTATFQINVPTQPASPTTACNGTREVVAGRLRVRVLEPAAARITSCGAGPYTEDGGRYRIDITGGTTGYTVELTEA</sequence>
<dbReference type="STRING" id="428993.SAMN06296058_0438"/>
<organism evidence="2 3">
    <name type="scientific">Pseudoxanthomonas indica</name>
    <dbReference type="NCBI Taxonomy" id="428993"/>
    <lineage>
        <taxon>Bacteria</taxon>
        <taxon>Pseudomonadati</taxon>
        <taxon>Pseudomonadota</taxon>
        <taxon>Gammaproteobacteria</taxon>
        <taxon>Lysobacterales</taxon>
        <taxon>Lysobacteraceae</taxon>
        <taxon>Pseudoxanthomonas</taxon>
    </lineage>
</organism>
<dbReference type="OrthoDB" id="283584at2"/>
<dbReference type="SUPFAM" id="SSF48230">
    <property type="entry name" value="Chondroitin AC/alginate lyase"/>
    <property type="match status" value="1"/>
</dbReference>
<evidence type="ECO:0008006" key="4">
    <source>
        <dbReference type="Google" id="ProtNLM"/>
    </source>
</evidence>
<feature type="region of interest" description="Disordered" evidence="1">
    <location>
        <begin position="79"/>
        <end position="119"/>
    </location>
</feature>
<protein>
    <recommendedName>
        <fullName evidence="4">Heparinase II/III-like protein</fullName>
    </recommendedName>
</protein>
<dbReference type="RefSeq" id="WP_079722839.1">
    <property type="nucleotide sequence ID" value="NZ_BMCL01000003.1"/>
</dbReference>
<evidence type="ECO:0000313" key="3">
    <source>
        <dbReference type="Proteomes" id="UP000190341"/>
    </source>
</evidence>
<feature type="compositionally biased region" description="Gly residues" evidence="1">
    <location>
        <begin position="100"/>
        <end position="112"/>
    </location>
</feature>
<gene>
    <name evidence="2" type="ORF">SAMN06296058_0438</name>
</gene>
<dbReference type="Proteomes" id="UP000190341">
    <property type="component" value="Unassembled WGS sequence"/>
</dbReference>
<evidence type="ECO:0000313" key="2">
    <source>
        <dbReference type="EMBL" id="SKC45299.1"/>
    </source>
</evidence>
<reference evidence="2 3" key="1">
    <citation type="submission" date="2017-02" db="EMBL/GenBank/DDBJ databases">
        <authorList>
            <person name="Peterson S.W."/>
        </authorList>
    </citation>
    <scope>NUCLEOTIDE SEQUENCE [LARGE SCALE GENOMIC DNA]</scope>
    <source>
        <strain evidence="2 3">P15</strain>
    </source>
</reference>
<dbReference type="InterPro" id="IPR008929">
    <property type="entry name" value="Chondroitin_lyas"/>
</dbReference>
<dbReference type="EMBL" id="FUZV01000001">
    <property type="protein sequence ID" value="SKC45299.1"/>
    <property type="molecule type" value="Genomic_DNA"/>
</dbReference>
<accession>A0A1T5J1G3</accession>
<name>A0A1T5J1G3_9GAMM</name>
<dbReference type="AlphaFoldDB" id="A0A1T5J1G3"/>
<evidence type="ECO:0000256" key="1">
    <source>
        <dbReference type="SAM" id="MobiDB-lite"/>
    </source>
</evidence>
<keyword evidence="3" id="KW-1185">Reference proteome</keyword>
<dbReference type="Gene3D" id="2.70.98.70">
    <property type="match status" value="1"/>
</dbReference>